<keyword evidence="2" id="KW-1185">Reference proteome</keyword>
<dbReference type="Proteomes" id="UP000593567">
    <property type="component" value="Unassembled WGS sequence"/>
</dbReference>
<evidence type="ECO:0000313" key="1">
    <source>
        <dbReference type="EMBL" id="KAF6016934.1"/>
    </source>
</evidence>
<organism evidence="1 2">
    <name type="scientific">Bugula neritina</name>
    <name type="common">Brown bryozoan</name>
    <name type="synonym">Sertularia neritina</name>
    <dbReference type="NCBI Taxonomy" id="10212"/>
    <lineage>
        <taxon>Eukaryota</taxon>
        <taxon>Metazoa</taxon>
        <taxon>Spiralia</taxon>
        <taxon>Lophotrochozoa</taxon>
        <taxon>Bryozoa</taxon>
        <taxon>Gymnolaemata</taxon>
        <taxon>Cheilostomatida</taxon>
        <taxon>Flustrina</taxon>
        <taxon>Buguloidea</taxon>
        <taxon>Bugulidae</taxon>
        <taxon>Bugula</taxon>
    </lineage>
</organism>
<proteinExistence type="predicted"/>
<dbReference type="AlphaFoldDB" id="A0A7J7IU58"/>
<gene>
    <name evidence="1" type="ORF">EB796_024774</name>
</gene>
<evidence type="ECO:0000313" key="2">
    <source>
        <dbReference type="Proteomes" id="UP000593567"/>
    </source>
</evidence>
<sequence>MCLATLMKYCQAGTGKWEVLLLVVVVFSQLCHHTYGKSIEATLSEGGSIHVDVKYDEKRNVAVFAFRDQTKSVQDYNTNVYVAEDPETGDCYVTTLIDTAEEINRLSDYFKQWRNDHYVKARKYSLRIQGDLKESSSLIPREAKEFCLKGYKRAEVVPLRPAVMEGRSRRHRFRPRSMRFPDAGPSAPSSSQVEIIAIEVTE</sequence>
<protein>
    <submittedName>
        <fullName evidence="1">Uncharacterized protein</fullName>
    </submittedName>
</protein>
<comment type="caution">
    <text evidence="1">The sequence shown here is derived from an EMBL/GenBank/DDBJ whole genome shotgun (WGS) entry which is preliminary data.</text>
</comment>
<name>A0A7J7IU58_BUGNE</name>
<accession>A0A7J7IU58</accession>
<reference evidence="1" key="1">
    <citation type="submission" date="2020-06" db="EMBL/GenBank/DDBJ databases">
        <title>Draft genome of Bugula neritina, a colonial animal packing powerful symbionts and potential medicines.</title>
        <authorList>
            <person name="Rayko M."/>
        </authorList>
    </citation>
    <scope>NUCLEOTIDE SEQUENCE [LARGE SCALE GENOMIC DNA]</scope>
    <source>
        <strain evidence="1">Kwan_BN1</strain>
    </source>
</reference>
<dbReference type="EMBL" id="VXIV02003450">
    <property type="protein sequence ID" value="KAF6016934.1"/>
    <property type="molecule type" value="Genomic_DNA"/>
</dbReference>